<protein>
    <submittedName>
        <fullName evidence="1">Uncharacterized protein</fullName>
    </submittedName>
</protein>
<gene>
    <name evidence="1" type="ORF">BO87DRAFT_428787</name>
</gene>
<dbReference type="AlphaFoldDB" id="A0A318YBV5"/>
<organism evidence="1 2">
    <name type="scientific">Aspergillus neoniger (strain CBS 115656)</name>
    <dbReference type="NCBI Taxonomy" id="1448310"/>
    <lineage>
        <taxon>Eukaryota</taxon>
        <taxon>Fungi</taxon>
        <taxon>Dikarya</taxon>
        <taxon>Ascomycota</taxon>
        <taxon>Pezizomycotina</taxon>
        <taxon>Eurotiomycetes</taxon>
        <taxon>Eurotiomycetidae</taxon>
        <taxon>Eurotiales</taxon>
        <taxon>Aspergillaceae</taxon>
        <taxon>Aspergillus</taxon>
        <taxon>Aspergillus subgen. Circumdati</taxon>
    </lineage>
</organism>
<dbReference type="Gene3D" id="3.30.559.30">
    <property type="entry name" value="Nonribosomal peptide synthetase, condensation domain"/>
    <property type="match status" value="1"/>
</dbReference>
<name>A0A318YBV5_ASPNB</name>
<dbReference type="EMBL" id="KZ821473">
    <property type="protein sequence ID" value="PYH31454.1"/>
    <property type="molecule type" value="Genomic_DNA"/>
</dbReference>
<evidence type="ECO:0000313" key="1">
    <source>
        <dbReference type="EMBL" id="PYH31454.1"/>
    </source>
</evidence>
<evidence type="ECO:0000313" key="2">
    <source>
        <dbReference type="Proteomes" id="UP000247647"/>
    </source>
</evidence>
<dbReference type="Proteomes" id="UP000247647">
    <property type="component" value="Unassembled WGS sequence"/>
</dbReference>
<reference evidence="1" key="1">
    <citation type="submission" date="2016-12" db="EMBL/GenBank/DDBJ databases">
        <title>The genomes of Aspergillus section Nigri reveals drivers in fungal speciation.</title>
        <authorList>
            <consortium name="DOE Joint Genome Institute"/>
            <person name="Vesth T.C."/>
            <person name="Nybo J."/>
            <person name="Theobald S."/>
            <person name="Brandl J."/>
            <person name="Frisvad J.C."/>
            <person name="Nielsen K.F."/>
            <person name="Lyhne E.K."/>
            <person name="Kogle M.E."/>
            <person name="Kuo A."/>
            <person name="Riley R."/>
            <person name="Clum A."/>
            <person name="Nolan M."/>
            <person name="Lipzen A."/>
            <person name="Salamov A."/>
            <person name="Henrissat B."/>
            <person name="Wiebenga A."/>
            <person name="De Vries R.P."/>
            <person name="Grigoriev I.V."/>
            <person name="Mortensen U.H."/>
            <person name="Andersen M.R."/>
            <person name="Baker S.E."/>
        </authorList>
    </citation>
    <scope>NUCLEOTIDE SEQUENCE [LARGE SCALE GENOMIC DNA]</scope>
    <source>
        <strain evidence="1">CBS 115656</strain>
    </source>
</reference>
<dbReference type="SUPFAM" id="SSF52777">
    <property type="entry name" value="CoA-dependent acyltransferases"/>
    <property type="match status" value="1"/>
</dbReference>
<accession>A0A318YBV5</accession>
<sequence>MAGTDDFVFVELPEAEAVVGACVNYVPVRVTLQAACTVSNLLHAFHEQQTRSMAFETIEHDDLLAQSACQGPSRTIKHIFRLPYYHPREAGSPFSKVTLELKFDVSDQLWDQNQADQTLHLFSQTAVRLLESPPVLPLTF</sequence>
<dbReference type="OrthoDB" id="4510783at2759"/>
<dbReference type="RefSeq" id="XP_025476932.1">
    <property type="nucleotide sequence ID" value="XM_025627469.1"/>
</dbReference>
<proteinExistence type="predicted"/>
<keyword evidence="2" id="KW-1185">Reference proteome</keyword>
<dbReference type="GeneID" id="37129925"/>